<proteinExistence type="predicted"/>
<sequence length="99" mass="11012">MLDHHNPVIRVLSADRFLKEREIHGDLPRLPGDQYNFALNRQQLEHGIDDTCPGGQKSQSVREDASLQVRILPLLESAGAGADRVRARVCSTTDTLTHS</sequence>
<gene>
    <name evidence="1" type="ORF">GCM10025790_07910</name>
</gene>
<evidence type="ECO:0000313" key="1">
    <source>
        <dbReference type="EMBL" id="GAA4915280.1"/>
    </source>
</evidence>
<name>A0ABP9FTA0_9MICC</name>
<accession>A0ABP9FTA0</accession>
<keyword evidence="2" id="KW-1185">Reference proteome</keyword>
<comment type="caution">
    <text evidence="1">The sequence shown here is derived from an EMBL/GenBank/DDBJ whole genome shotgun (WGS) entry which is preliminary data.</text>
</comment>
<dbReference type="Proteomes" id="UP001500368">
    <property type="component" value="Unassembled WGS sequence"/>
</dbReference>
<reference evidence="2" key="1">
    <citation type="journal article" date="2019" name="Int. J. Syst. Evol. Microbiol.">
        <title>The Global Catalogue of Microorganisms (GCM) 10K type strain sequencing project: providing services to taxonomists for standard genome sequencing and annotation.</title>
        <authorList>
            <consortium name="The Broad Institute Genomics Platform"/>
            <consortium name="The Broad Institute Genome Sequencing Center for Infectious Disease"/>
            <person name="Wu L."/>
            <person name="Ma J."/>
        </authorList>
    </citation>
    <scope>NUCLEOTIDE SEQUENCE [LARGE SCALE GENOMIC DNA]</scope>
    <source>
        <strain evidence="2">JCM 19129</strain>
    </source>
</reference>
<evidence type="ECO:0000313" key="2">
    <source>
        <dbReference type="Proteomes" id="UP001500368"/>
    </source>
</evidence>
<protein>
    <submittedName>
        <fullName evidence="1">Uncharacterized protein</fullName>
    </submittedName>
</protein>
<organism evidence="1 2">
    <name type="scientific">Nesterenkonia rhizosphaerae</name>
    <dbReference type="NCBI Taxonomy" id="1348272"/>
    <lineage>
        <taxon>Bacteria</taxon>
        <taxon>Bacillati</taxon>
        <taxon>Actinomycetota</taxon>
        <taxon>Actinomycetes</taxon>
        <taxon>Micrococcales</taxon>
        <taxon>Micrococcaceae</taxon>
        <taxon>Nesterenkonia</taxon>
    </lineage>
</organism>
<dbReference type="EMBL" id="BAABLW010000003">
    <property type="protein sequence ID" value="GAA4915280.1"/>
    <property type="molecule type" value="Genomic_DNA"/>
</dbReference>